<sequence>MSAMEEAVVLYPTPPIGHLRATVELGKALLSHQPSLSIHVLIATPPYQADATAPYIAAVSSTMPSITFHKLPKVTLPPSSNVANHEDLTFEILRLNNSNVLQALVSISKKYKVQALIMDFFISTAFKVATDLNIRPYYFYTSCAGSLASFIYLPTLHRNTTKSFKDLNVLLDIPGVPPIPAKDMAKPILDRTEKAYEFFFDVSKNMPKSAGIINNTFEALEPRVIKAICDGLCVPDGPTAPLYCIGPLISSVDERRSRGNPGDSVAECLTWLDSQPSKSVVYLCFGSLGLFPREQLREIAVGLERSGQRFLWVVRNPPSGSLGVAIKEQAEPDLNALLPKGFLERTEERGLVLKSWAPQVAILNHDSVGGFVTHCGWNSVLESVTAGVPMVAWPLYAEQRYNRVLLVEEIKIALPIVESEYGFVNATEVEKRVTDLMESKEGNLVRERTIAMKHAAKTALGEGGSSRVALAKLVESWKQD</sequence>
<accession>A0A061G8I0</accession>
<organism evidence="6 7">
    <name type="scientific">Theobroma cacao</name>
    <name type="common">Cacao</name>
    <name type="synonym">Cocoa</name>
    <dbReference type="NCBI Taxonomy" id="3641"/>
    <lineage>
        <taxon>Eukaryota</taxon>
        <taxon>Viridiplantae</taxon>
        <taxon>Streptophyta</taxon>
        <taxon>Embryophyta</taxon>
        <taxon>Tracheophyta</taxon>
        <taxon>Spermatophyta</taxon>
        <taxon>Magnoliopsida</taxon>
        <taxon>eudicotyledons</taxon>
        <taxon>Gunneridae</taxon>
        <taxon>Pentapetalae</taxon>
        <taxon>rosids</taxon>
        <taxon>malvids</taxon>
        <taxon>Malvales</taxon>
        <taxon>Malvaceae</taxon>
        <taxon>Byttnerioideae</taxon>
        <taxon>Theobroma</taxon>
    </lineage>
</organism>
<proteinExistence type="inferred from homology"/>
<dbReference type="AlphaFoldDB" id="A0A061G8I0"/>
<protein>
    <recommendedName>
        <fullName evidence="5">Glycosyltransferase</fullName>
        <ecNumber evidence="5">2.4.1.-</ecNumber>
    </recommendedName>
</protein>
<dbReference type="Proteomes" id="UP000026915">
    <property type="component" value="Chromosome 3"/>
</dbReference>
<evidence type="ECO:0000313" key="6">
    <source>
        <dbReference type="EMBL" id="EOY23359.1"/>
    </source>
</evidence>
<evidence type="ECO:0000256" key="2">
    <source>
        <dbReference type="ARBA" id="ARBA00022676"/>
    </source>
</evidence>
<dbReference type="FunFam" id="3.40.50.2000:FF:000020">
    <property type="entry name" value="Glycosyltransferase"/>
    <property type="match status" value="1"/>
</dbReference>
<dbReference type="PANTHER" id="PTHR48048">
    <property type="entry name" value="GLYCOSYLTRANSFERASE"/>
    <property type="match status" value="1"/>
</dbReference>
<gene>
    <name evidence="6" type="ORF">TCM_015276</name>
</gene>
<dbReference type="Pfam" id="PF00201">
    <property type="entry name" value="UDPGT"/>
    <property type="match status" value="1"/>
</dbReference>
<dbReference type="Gramene" id="EOY23359">
    <property type="protein sequence ID" value="EOY23359"/>
    <property type="gene ID" value="TCM_015276"/>
</dbReference>
<dbReference type="GO" id="GO:0016757">
    <property type="term" value="F:glycosyltransferase activity"/>
    <property type="evidence" value="ECO:0000318"/>
    <property type="project" value="GO_Central"/>
</dbReference>
<evidence type="ECO:0000256" key="1">
    <source>
        <dbReference type="ARBA" id="ARBA00009995"/>
    </source>
</evidence>
<dbReference type="EC" id="2.4.1.-" evidence="5"/>
<keyword evidence="7" id="KW-1185">Reference proteome</keyword>
<dbReference type="PANTHER" id="PTHR48048:SF30">
    <property type="entry name" value="GLYCOSYLTRANSFERASE"/>
    <property type="match status" value="1"/>
</dbReference>
<dbReference type="InterPro" id="IPR002213">
    <property type="entry name" value="UDP_glucos_trans"/>
</dbReference>
<dbReference type="InterPro" id="IPR035595">
    <property type="entry name" value="UDP_glycos_trans_CS"/>
</dbReference>
<dbReference type="FunCoup" id="A0A061G8I0">
    <property type="interactions" value="460"/>
</dbReference>
<reference evidence="6 7" key="1">
    <citation type="journal article" date="2013" name="Genome Biol.">
        <title>The genome sequence of the most widely cultivated cacao type and its use to identify candidate genes regulating pod color.</title>
        <authorList>
            <person name="Motamayor J.C."/>
            <person name="Mockaitis K."/>
            <person name="Schmutz J."/>
            <person name="Haiminen N."/>
            <person name="Iii D.L."/>
            <person name="Cornejo O."/>
            <person name="Findley S.D."/>
            <person name="Zheng P."/>
            <person name="Utro F."/>
            <person name="Royaert S."/>
            <person name="Saski C."/>
            <person name="Jenkins J."/>
            <person name="Podicheti R."/>
            <person name="Zhao M."/>
            <person name="Scheffler B.E."/>
            <person name="Stack J.C."/>
            <person name="Feltus F.A."/>
            <person name="Mustiga G.M."/>
            <person name="Amores F."/>
            <person name="Phillips W."/>
            <person name="Marelli J.P."/>
            <person name="May G.D."/>
            <person name="Shapiro H."/>
            <person name="Ma J."/>
            <person name="Bustamante C.D."/>
            <person name="Schnell R.J."/>
            <person name="Main D."/>
            <person name="Gilbert D."/>
            <person name="Parida L."/>
            <person name="Kuhn D.N."/>
        </authorList>
    </citation>
    <scope>NUCLEOTIDE SEQUENCE [LARGE SCALE GENOMIC DNA]</scope>
    <source>
        <strain evidence="7">cv. Matina 1-6</strain>
    </source>
</reference>
<name>A0A061G8I0_THECC</name>
<dbReference type="FunFam" id="3.40.50.2000:FF:000095">
    <property type="entry name" value="Glycosyltransferase"/>
    <property type="match status" value="1"/>
</dbReference>
<dbReference type="InParanoid" id="A0A061G8I0"/>
<dbReference type="InterPro" id="IPR050481">
    <property type="entry name" value="UDP-glycosyltransf_plant"/>
</dbReference>
<dbReference type="Gene3D" id="3.40.50.2000">
    <property type="entry name" value="Glycogen Phosphorylase B"/>
    <property type="match status" value="2"/>
</dbReference>
<evidence type="ECO:0000256" key="4">
    <source>
        <dbReference type="RuleBase" id="RU003718"/>
    </source>
</evidence>
<keyword evidence="3 4" id="KW-0808">Transferase</keyword>
<evidence type="ECO:0000313" key="7">
    <source>
        <dbReference type="Proteomes" id="UP000026915"/>
    </source>
</evidence>
<dbReference type="GO" id="GO:0035251">
    <property type="term" value="F:UDP-glucosyltransferase activity"/>
    <property type="evidence" value="ECO:0007669"/>
    <property type="project" value="InterPro"/>
</dbReference>
<dbReference type="OMA" id="VSECLTW"/>
<dbReference type="EMBL" id="CM001881">
    <property type="protein sequence ID" value="EOY23359.1"/>
    <property type="molecule type" value="Genomic_DNA"/>
</dbReference>
<dbReference type="HOGENOM" id="CLU_001724_3_2_1"/>
<dbReference type="PROSITE" id="PS00375">
    <property type="entry name" value="UDPGT"/>
    <property type="match status" value="1"/>
</dbReference>
<dbReference type="eggNOG" id="KOG1192">
    <property type="taxonomic scope" value="Eukaryota"/>
</dbReference>
<dbReference type="SUPFAM" id="SSF53756">
    <property type="entry name" value="UDP-Glycosyltransferase/glycogen phosphorylase"/>
    <property type="match status" value="1"/>
</dbReference>
<evidence type="ECO:0000256" key="5">
    <source>
        <dbReference type="RuleBase" id="RU362057"/>
    </source>
</evidence>
<dbReference type="CDD" id="cd03784">
    <property type="entry name" value="GT1_Gtf-like"/>
    <property type="match status" value="1"/>
</dbReference>
<keyword evidence="2 4" id="KW-0328">Glycosyltransferase</keyword>
<evidence type="ECO:0000256" key="3">
    <source>
        <dbReference type="ARBA" id="ARBA00022679"/>
    </source>
</evidence>
<comment type="similarity">
    <text evidence="1 4">Belongs to the UDP-glycosyltransferase family.</text>
</comment>